<dbReference type="EMBL" id="JACOIH010000024">
    <property type="protein sequence ID" value="MBC3939535.1"/>
    <property type="molecule type" value="Genomic_DNA"/>
</dbReference>
<comment type="caution">
    <text evidence="3">The sequence shown here is derived from an EMBL/GenBank/DDBJ whole genome shotgun (WGS) entry which is preliminary data.</text>
</comment>
<protein>
    <submittedName>
        <fullName evidence="3">Uncharacterized protein</fullName>
    </submittedName>
</protein>
<evidence type="ECO:0000256" key="2">
    <source>
        <dbReference type="SAM" id="SignalP"/>
    </source>
</evidence>
<dbReference type="Proteomes" id="UP000602181">
    <property type="component" value="Unassembled WGS sequence"/>
</dbReference>
<sequence>MKKLLALVLALALALPLGVTAFAADAEKVDLSLTGFDAGVLCDGDGVYYGPNDLIPPDSTVYLPFRIFAGENPDDPDEVGAWYGDRDNYKVKFDKGDDNTKMIKKISFVEKKFEARGWRCHALKIELAQDFSGDEFKLTPSVTFTAKRYLVDSISAEGGEPGNGVKGHYGFDTLEELNGASEGDVAFKDLTQGVYAPGSKMTMGLKFFMGNGERSADADFKAGDGGVVVKPQKNEDNEITWEDEKDTLAWLNFTSDDDAKKFFPKMTTKWDDQEYAEYFADQDAYLFDFIGNPQIASTSRASLRLRLPFVDEDGELSVDEDSIVVYQVVDGALVDITGKGRIHETDDGDWVFEMKTRRLGTYIIAEKPAAAAEEAVEAPAETAEEAPAEEAPAAPAKAILPSFAK</sequence>
<proteinExistence type="predicted"/>
<feature type="signal peptide" evidence="2">
    <location>
        <begin position="1"/>
        <end position="23"/>
    </location>
</feature>
<accession>A0ABR7AGF3</accession>
<gene>
    <name evidence="3" type="ORF">H8R05_11510</name>
</gene>
<reference evidence="3 4" key="1">
    <citation type="submission" date="2020-08" db="EMBL/GenBank/DDBJ databases">
        <authorList>
            <person name="Liu C."/>
            <person name="Sun Q."/>
        </authorList>
    </citation>
    <scope>NUCLEOTIDE SEQUENCE [LARGE SCALE GENOMIC DNA]</scope>
    <source>
        <strain evidence="3 4">22A2-44</strain>
    </source>
</reference>
<feature type="compositionally biased region" description="Low complexity" evidence="1">
    <location>
        <begin position="389"/>
        <end position="398"/>
    </location>
</feature>
<evidence type="ECO:0000256" key="1">
    <source>
        <dbReference type="SAM" id="MobiDB-lite"/>
    </source>
</evidence>
<evidence type="ECO:0000313" key="3">
    <source>
        <dbReference type="EMBL" id="MBC3939535.1"/>
    </source>
</evidence>
<name>A0ABR7AGF3_9FIRM</name>
<feature type="chain" id="PRO_5047091291" evidence="2">
    <location>
        <begin position="24"/>
        <end position="405"/>
    </location>
</feature>
<keyword evidence="4" id="KW-1185">Reference proteome</keyword>
<keyword evidence="2" id="KW-0732">Signal</keyword>
<dbReference type="RefSeq" id="WP_186895864.1">
    <property type="nucleotide sequence ID" value="NZ_JACOIH010000024.1"/>
</dbReference>
<feature type="region of interest" description="Disordered" evidence="1">
    <location>
        <begin position="373"/>
        <end position="405"/>
    </location>
</feature>
<evidence type="ECO:0000313" key="4">
    <source>
        <dbReference type="Proteomes" id="UP000602181"/>
    </source>
</evidence>
<organism evidence="3 4">
    <name type="scientific">Anaerotruncus massiliensis</name>
    <name type="common">ex Togo et al. 2019</name>
    <dbReference type="NCBI Taxonomy" id="1673720"/>
    <lineage>
        <taxon>Bacteria</taxon>
        <taxon>Bacillati</taxon>
        <taxon>Bacillota</taxon>
        <taxon>Clostridia</taxon>
        <taxon>Eubacteriales</taxon>
        <taxon>Oscillospiraceae</taxon>
        <taxon>Anaerotruncus</taxon>
    </lineage>
</organism>